<dbReference type="InterPro" id="IPR050330">
    <property type="entry name" value="Bact_OuterMem_StrucFunc"/>
</dbReference>
<sequence>MLGDIFFDFDRSIITPESQAQLRDNAEWMAQNKSKSLVCEGHCDERGTAEYNMALGERRAESAKESLMSLGVSGDRLSTISYGEEKPFAIGHDEAAWSQNRRVHFVEK</sequence>
<keyword evidence="2" id="KW-0132">Cell division</keyword>
<evidence type="ECO:0000259" key="7">
    <source>
        <dbReference type="PROSITE" id="PS51123"/>
    </source>
</evidence>
<organism evidence="8 9">
    <name type="scientific">Chlorobaculum parvum (strain DSM 263 / NCIMB 8327)</name>
    <name type="common">Chlorobium vibrioforme subsp. thiosulfatophilum</name>
    <dbReference type="NCBI Taxonomy" id="517417"/>
    <lineage>
        <taxon>Bacteria</taxon>
        <taxon>Pseudomonadati</taxon>
        <taxon>Chlorobiota</taxon>
        <taxon>Chlorobiia</taxon>
        <taxon>Chlorobiales</taxon>
        <taxon>Chlorobiaceae</taxon>
        <taxon>Chlorobaculum</taxon>
    </lineage>
</organism>
<dbReference type="STRING" id="517417.Cpar_0641"/>
<keyword evidence="3 6" id="KW-0472">Membrane</keyword>
<keyword evidence="5" id="KW-0131">Cell cycle</keyword>
<comment type="subcellular location">
    <subcellularLocation>
        <location evidence="1">Cell outer membrane</location>
    </subcellularLocation>
</comment>
<dbReference type="HOGENOM" id="CLU_016890_9_2_10"/>
<dbReference type="Gene3D" id="3.30.1330.60">
    <property type="entry name" value="OmpA-like domain"/>
    <property type="match status" value="1"/>
</dbReference>
<dbReference type="EMBL" id="CP001099">
    <property type="protein sequence ID" value="ACF11061.1"/>
    <property type="molecule type" value="Genomic_DNA"/>
</dbReference>
<accession>B3QMA8</accession>
<dbReference type="CDD" id="cd07185">
    <property type="entry name" value="OmpA_C-like"/>
    <property type="match status" value="1"/>
</dbReference>
<dbReference type="PROSITE" id="PS51123">
    <property type="entry name" value="OMPA_2"/>
    <property type="match status" value="1"/>
</dbReference>
<feature type="domain" description="OmpA-like" evidence="7">
    <location>
        <begin position="1"/>
        <end position="108"/>
    </location>
</feature>
<dbReference type="PANTHER" id="PTHR30329">
    <property type="entry name" value="STATOR ELEMENT OF FLAGELLAR MOTOR COMPLEX"/>
    <property type="match status" value="1"/>
</dbReference>
<dbReference type="AlphaFoldDB" id="B3QMA8"/>
<dbReference type="InterPro" id="IPR006665">
    <property type="entry name" value="OmpA-like"/>
</dbReference>
<dbReference type="SUPFAM" id="SSF103088">
    <property type="entry name" value="OmpA-like"/>
    <property type="match status" value="1"/>
</dbReference>
<proteinExistence type="predicted"/>
<dbReference type="Pfam" id="PF00691">
    <property type="entry name" value="OmpA"/>
    <property type="match status" value="1"/>
</dbReference>
<evidence type="ECO:0000256" key="4">
    <source>
        <dbReference type="ARBA" id="ARBA00023237"/>
    </source>
</evidence>
<evidence type="ECO:0000256" key="6">
    <source>
        <dbReference type="PROSITE-ProRule" id="PRU00473"/>
    </source>
</evidence>
<evidence type="ECO:0000256" key="5">
    <source>
        <dbReference type="ARBA" id="ARBA00023306"/>
    </source>
</evidence>
<dbReference type="InterPro" id="IPR036737">
    <property type="entry name" value="OmpA-like_sf"/>
</dbReference>
<gene>
    <name evidence="8" type="ordered locus">Cpar_0641</name>
</gene>
<evidence type="ECO:0000313" key="9">
    <source>
        <dbReference type="Proteomes" id="UP000008811"/>
    </source>
</evidence>
<evidence type="ECO:0000313" key="8">
    <source>
        <dbReference type="EMBL" id="ACF11061.1"/>
    </source>
</evidence>
<reference evidence="8" key="1">
    <citation type="submission" date="2008-06" db="EMBL/GenBank/DDBJ databases">
        <title>Complete sequence of Chlorobaculum parvum NCIB 8327.</title>
        <authorList>
            <consortium name="US DOE Joint Genome Institute"/>
            <person name="Lucas S."/>
            <person name="Copeland A."/>
            <person name="Lapidus A."/>
            <person name="Glavina del Rio T."/>
            <person name="Dalin E."/>
            <person name="Tice H."/>
            <person name="Bruce D."/>
            <person name="Goodwin L."/>
            <person name="Pitluck S."/>
            <person name="Schmutz J."/>
            <person name="Larimer F."/>
            <person name="Land M."/>
            <person name="Hauser L."/>
            <person name="Kyrpides N."/>
            <person name="Mikhailova N."/>
            <person name="Zhao F."/>
            <person name="Li T."/>
            <person name="Liu Z."/>
            <person name="Overmann J."/>
            <person name="Bryant D.A."/>
            <person name="Richardson P."/>
        </authorList>
    </citation>
    <scope>NUCLEOTIDE SEQUENCE [LARGE SCALE GENOMIC DNA]</scope>
    <source>
        <strain evidence="8">NCIB 8327</strain>
    </source>
</reference>
<name>B3QMA8_CHLP8</name>
<dbReference type="Proteomes" id="UP000008811">
    <property type="component" value="Chromosome"/>
</dbReference>
<evidence type="ECO:0000256" key="3">
    <source>
        <dbReference type="ARBA" id="ARBA00023136"/>
    </source>
</evidence>
<dbReference type="InterPro" id="IPR006664">
    <property type="entry name" value="OMP_bac"/>
</dbReference>
<keyword evidence="9" id="KW-1185">Reference proteome</keyword>
<dbReference type="PANTHER" id="PTHR30329:SF21">
    <property type="entry name" value="LIPOPROTEIN YIAD-RELATED"/>
    <property type="match status" value="1"/>
</dbReference>
<dbReference type="GO" id="GO:0009279">
    <property type="term" value="C:cell outer membrane"/>
    <property type="evidence" value="ECO:0007669"/>
    <property type="project" value="UniProtKB-SubCell"/>
</dbReference>
<protein>
    <submittedName>
        <fullName evidence="8">Peptidoglycan-associated lipoprotein</fullName>
    </submittedName>
</protein>
<dbReference type="InterPro" id="IPR014169">
    <property type="entry name" value="Pal_lipo_C"/>
</dbReference>
<keyword evidence="8" id="KW-0449">Lipoprotein</keyword>
<dbReference type="eggNOG" id="COG2885">
    <property type="taxonomic scope" value="Bacteria"/>
</dbReference>
<dbReference type="NCBIfam" id="TIGR02802">
    <property type="entry name" value="Pal_lipo"/>
    <property type="match status" value="1"/>
</dbReference>
<evidence type="ECO:0000256" key="1">
    <source>
        <dbReference type="ARBA" id="ARBA00004442"/>
    </source>
</evidence>
<dbReference type="GO" id="GO:0051301">
    <property type="term" value="P:cell division"/>
    <property type="evidence" value="ECO:0007669"/>
    <property type="project" value="UniProtKB-KW"/>
</dbReference>
<keyword evidence="4" id="KW-0998">Cell outer membrane</keyword>
<evidence type="ECO:0000256" key="2">
    <source>
        <dbReference type="ARBA" id="ARBA00022618"/>
    </source>
</evidence>
<dbReference type="KEGG" id="cpc:Cpar_0641"/>
<dbReference type="PRINTS" id="PR01021">
    <property type="entry name" value="OMPADOMAIN"/>
</dbReference>